<keyword evidence="1" id="KW-0472">Membrane</keyword>
<dbReference type="EMBL" id="BOMG01000042">
    <property type="protein sequence ID" value="GID54826.1"/>
    <property type="molecule type" value="Genomic_DNA"/>
</dbReference>
<feature type="transmembrane region" description="Helical" evidence="1">
    <location>
        <begin position="68"/>
        <end position="90"/>
    </location>
</feature>
<sequence>MTTDSPVRLTMPRLIAAEWLKLRTLRSFWACVVAAPVLAAGGAAASALSFSDPDLAGDVTARDAVTEVLASSSGVLQIALVVLAVVALSCEYTGGAIRVTLVGVPRRLSLVAAKAVVVTVVATLLAGLSIALGYAAALPLLHQGDVAPLPYGTMQALFGVEVGYCVLVALFAFAVTLTVRNTAAGVGLVLGAVLLLRVVLFMFDPLVRFDLQSLAFSTAATQVWTDPLSRALPVVAAWLLIPAVAGAVNLIRRDA</sequence>
<feature type="transmembrane region" description="Helical" evidence="1">
    <location>
        <begin position="28"/>
        <end position="48"/>
    </location>
</feature>
<name>A0ABQ3X8J2_9ACTN</name>
<feature type="transmembrane region" description="Helical" evidence="1">
    <location>
        <begin position="184"/>
        <end position="203"/>
    </location>
</feature>
<gene>
    <name evidence="2" type="ORF">Aco03nite_032300</name>
</gene>
<protein>
    <submittedName>
        <fullName evidence="2">ABC transporter permease</fullName>
    </submittedName>
</protein>
<evidence type="ECO:0000313" key="2">
    <source>
        <dbReference type="EMBL" id="GID54826.1"/>
    </source>
</evidence>
<dbReference type="RefSeq" id="WP_203795934.1">
    <property type="nucleotide sequence ID" value="NZ_BAAAQE010000036.1"/>
</dbReference>
<dbReference type="Pfam" id="PF12730">
    <property type="entry name" value="ABC2_membrane_4"/>
    <property type="match status" value="1"/>
</dbReference>
<evidence type="ECO:0000313" key="3">
    <source>
        <dbReference type="Proteomes" id="UP000612282"/>
    </source>
</evidence>
<evidence type="ECO:0000256" key="1">
    <source>
        <dbReference type="SAM" id="Phobius"/>
    </source>
</evidence>
<dbReference type="Proteomes" id="UP000612282">
    <property type="component" value="Unassembled WGS sequence"/>
</dbReference>
<feature type="transmembrane region" description="Helical" evidence="1">
    <location>
        <begin position="111"/>
        <end position="136"/>
    </location>
</feature>
<feature type="transmembrane region" description="Helical" evidence="1">
    <location>
        <begin position="156"/>
        <end position="177"/>
    </location>
</feature>
<keyword evidence="1" id="KW-1133">Transmembrane helix</keyword>
<keyword evidence="3" id="KW-1185">Reference proteome</keyword>
<accession>A0ABQ3X8J2</accession>
<organism evidence="2 3">
    <name type="scientific">Actinoplanes couchii</name>
    <dbReference type="NCBI Taxonomy" id="403638"/>
    <lineage>
        <taxon>Bacteria</taxon>
        <taxon>Bacillati</taxon>
        <taxon>Actinomycetota</taxon>
        <taxon>Actinomycetes</taxon>
        <taxon>Micromonosporales</taxon>
        <taxon>Micromonosporaceae</taxon>
        <taxon>Actinoplanes</taxon>
    </lineage>
</organism>
<feature type="transmembrane region" description="Helical" evidence="1">
    <location>
        <begin position="231"/>
        <end position="251"/>
    </location>
</feature>
<comment type="caution">
    <text evidence="2">The sequence shown here is derived from an EMBL/GenBank/DDBJ whole genome shotgun (WGS) entry which is preliminary data.</text>
</comment>
<keyword evidence="1" id="KW-0812">Transmembrane</keyword>
<reference evidence="2 3" key="1">
    <citation type="submission" date="2021-01" db="EMBL/GenBank/DDBJ databases">
        <title>Whole genome shotgun sequence of Actinoplanes couchii NBRC 106145.</title>
        <authorList>
            <person name="Komaki H."/>
            <person name="Tamura T."/>
        </authorList>
    </citation>
    <scope>NUCLEOTIDE SEQUENCE [LARGE SCALE GENOMIC DNA]</scope>
    <source>
        <strain evidence="2 3">NBRC 106145</strain>
    </source>
</reference>
<proteinExistence type="predicted"/>